<sequence length="394" mass="45680">MSVIRGTRGIDMPSTSGYYFVKEGHCSKDYPERSVAQYPQPGPSSRSESQNDAPSTSGCGTNLKKRKWTPRVNDKYPSSLNNDKKKDSKEVMYKDMLLFSRENRIWMHKVNILCLLAYGNRINTIINDDFIKAAMLSLVPCPLIPSGPIDSDYFLDLLEWYRCVFVLSDVKLEGILDYKNFESVFQNRRVICLRDYVMLFVSMLRALGFNARFVMSLQPYPINVDDFEKDSNSSNEDDFDAFCDHLVTLKKGKGFVRSKKGKDLLSPEAVEHLNNPVPISRLEKEKMIMKKYKTVLVEAIKRKNVKLDHWVEVYVEKRWMSVNIIHQTVDEIDSIYENLTLPLKYCLAWTNTNSVQEVTKLYAPDWYKGTSKRRADKLWVDSTFAIFDKRAAKR</sequence>
<dbReference type="GO" id="GO:0006289">
    <property type="term" value="P:nucleotide-excision repair"/>
    <property type="evidence" value="ECO:0007669"/>
    <property type="project" value="InterPro"/>
</dbReference>
<dbReference type="GO" id="GO:0005737">
    <property type="term" value="C:cytoplasm"/>
    <property type="evidence" value="ECO:0007669"/>
    <property type="project" value="TreeGrafter"/>
</dbReference>
<dbReference type="GO" id="GO:0003697">
    <property type="term" value="F:single-stranded DNA binding"/>
    <property type="evidence" value="ECO:0007669"/>
    <property type="project" value="TreeGrafter"/>
</dbReference>
<dbReference type="SUPFAM" id="SSF54001">
    <property type="entry name" value="Cysteine proteinases"/>
    <property type="match status" value="1"/>
</dbReference>
<dbReference type="Gene3D" id="3.90.260.10">
    <property type="entry name" value="Transglutaminase-like"/>
    <property type="match status" value="1"/>
</dbReference>
<keyword evidence="4" id="KW-1185">Reference proteome</keyword>
<dbReference type="InterPro" id="IPR038765">
    <property type="entry name" value="Papain-like_cys_pep_sf"/>
</dbReference>
<dbReference type="InterPro" id="IPR036985">
    <property type="entry name" value="Transglutaminase-like_sf"/>
</dbReference>
<feature type="domain" description="Rad4/PNGase transglutaminase-like fold" evidence="2">
    <location>
        <begin position="292"/>
        <end position="393"/>
    </location>
</feature>
<evidence type="ECO:0000259" key="2">
    <source>
        <dbReference type="Pfam" id="PF03835"/>
    </source>
</evidence>
<dbReference type="OrthoDB" id="300780at2759"/>
<accession>A0A9P0H4J1</accession>
<dbReference type="PANTHER" id="PTHR12135">
    <property type="entry name" value="DNA REPAIR PROTEIN XP-C / RAD4"/>
    <property type="match status" value="1"/>
</dbReference>
<dbReference type="GO" id="GO:0006298">
    <property type="term" value="P:mismatch repair"/>
    <property type="evidence" value="ECO:0007669"/>
    <property type="project" value="TreeGrafter"/>
</dbReference>
<dbReference type="InterPro" id="IPR018325">
    <property type="entry name" value="Rad4/PNGase_transGLS-fold"/>
</dbReference>
<dbReference type="InterPro" id="IPR004583">
    <property type="entry name" value="DNA_repair_Rad4"/>
</dbReference>
<proteinExistence type="predicted"/>
<evidence type="ECO:0000313" key="4">
    <source>
        <dbReference type="Proteomes" id="UP001152798"/>
    </source>
</evidence>
<name>A0A9P0H4J1_NEZVI</name>
<evidence type="ECO:0000256" key="1">
    <source>
        <dbReference type="SAM" id="MobiDB-lite"/>
    </source>
</evidence>
<dbReference type="AlphaFoldDB" id="A0A9P0H4J1"/>
<dbReference type="GO" id="GO:0003684">
    <property type="term" value="F:damaged DNA binding"/>
    <property type="evidence" value="ECO:0007669"/>
    <property type="project" value="InterPro"/>
</dbReference>
<dbReference type="EMBL" id="OV725078">
    <property type="protein sequence ID" value="CAH1393827.1"/>
    <property type="molecule type" value="Genomic_DNA"/>
</dbReference>
<gene>
    <name evidence="3" type="ORF">NEZAVI_LOCUS4439</name>
</gene>
<dbReference type="GO" id="GO:0000111">
    <property type="term" value="C:nucleotide-excision repair factor 2 complex"/>
    <property type="evidence" value="ECO:0007669"/>
    <property type="project" value="TreeGrafter"/>
</dbReference>
<dbReference type="Pfam" id="PF03835">
    <property type="entry name" value="Rad4"/>
    <property type="match status" value="1"/>
</dbReference>
<feature type="region of interest" description="Disordered" evidence="1">
    <location>
        <begin position="31"/>
        <end position="65"/>
    </location>
</feature>
<dbReference type="PANTHER" id="PTHR12135:SF0">
    <property type="entry name" value="DNA REPAIR PROTEIN COMPLEMENTING XP-C CELLS"/>
    <property type="match status" value="1"/>
</dbReference>
<evidence type="ECO:0000313" key="3">
    <source>
        <dbReference type="EMBL" id="CAH1393827.1"/>
    </source>
</evidence>
<dbReference type="Proteomes" id="UP001152798">
    <property type="component" value="Chromosome 2"/>
</dbReference>
<reference evidence="3" key="1">
    <citation type="submission" date="2022-01" db="EMBL/GenBank/DDBJ databases">
        <authorList>
            <person name="King R."/>
        </authorList>
    </citation>
    <scope>NUCLEOTIDE SEQUENCE</scope>
</reference>
<protein>
    <recommendedName>
        <fullName evidence="2">Rad4/PNGase transglutaminase-like fold domain-containing protein</fullName>
    </recommendedName>
</protein>
<organism evidence="3 4">
    <name type="scientific">Nezara viridula</name>
    <name type="common">Southern green stink bug</name>
    <name type="synonym">Cimex viridulus</name>
    <dbReference type="NCBI Taxonomy" id="85310"/>
    <lineage>
        <taxon>Eukaryota</taxon>
        <taxon>Metazoa</taxon>
        <taxon>Ecdysozoa</taxon>
        <taxon>Arthropoda</taxon>
        <taxon>Hexapoda</taxon>
        <taxon>Insecta</taxon>
        <taxon>Pterygota</taxon>
        <taxon>Neoptera</taxon>
        <taxon>Paraneoptera</taxon>
        <taxon>Hemiptera</taxon>
        <taxon>Heteroptera</taxon>
        <taxon>Panheteroptera</taxon>
        <taxon>Pentatomomorpha</taxon>
        <taxon>Pentatomoidea</taxon>
        <taxon>Pentatomidae</taxon>
        <taxon>Pentatominae</taxon>
        <taxon>Nezara</taxon>
    </lineage>
</organism>
<dbReference type="GO" id="GO:0071942">
    <property type="term" value="C:XPC complex"/>
    <property type="evidence" value="ECO:0007669"/>
    <property type="project" value="TreeGrafter"/>
</dbReference>
<feature type="compositionally biased region" description="Polar residues" evidence="1">
    <location>
        <begin position="43"/>
        <end position="60"/>
    </location>
</feature>